<dbReference type="CDD" id="cd19495">
    <property type="entry name" value="Elp6"/>
    <property type="match status" value="1"/>
</dbReference>
<dbReference type="Gene3D" id="3.40.50.300">
    <property type="entry name" value="P-loop containing nucleotide triphosphate hydrolases"/>
    <property type="match status" value="1"/>
</dbReference>
<evidence type="ECO:0008006" key="5">
    <source>
        <dbReference type="Google" id="ProtNLM"/>
    </source>
</evidence>
<comment type="caution">
    <text evidence="3">The sequence shown here is derived from an EMBL/GenBank/DDBJ whole genome shotgun (WGS) entry which is preliminary data.</text>
</comment>
<evidence type="ECO:0000313" key="3">
    <source>
        <dbReference type="EMBL" id="KAG5569527.1"/>
    </source>
</evidence>
<dbReference type="PANTHER" id="PTHR16184:SF6">
    <property type="entry name" value="ELONGATOR COMPLEX PROTEIN 6"/>
    <property type="match status" value="1"/>
</dbReference>
<dbReference type="EMBL" id="JACXVP010000012">
    <property type="protein sequence ID" value="KAG5569527.1"/>
    <property type="molecule type" value="Genomic_DNA"/>
</dbReference>
<name>A0A9J5W2C7_SOLCO</name>
<dbReference type="InterPro" id="IPR027417">
    <property type="entry name" value="P-loop_NTPase"/>
</dbReference>
<dbReference type="PANTHER" id="PTHR16184">
    <property type="entry name" value="ELONGATOR COMPLEX PROTEIN 6"/>
    <property type="match status" value="1"/>
</dbReference>
<evidence type="ECO:0000313" key="4">
    <source>
        <dbReference type="Proteomes" id="UP000824120"/>
    </source>
</evidence>
<accession>A0A9J5W2C7</accession>
<dbReference type="GO" id="GO:0002098">
    <property type="term" value="P:tRNA wobble uridine modification"/>
    <property type="evidence" value="ECO:0007669"/>
    <property type="project" value="InterPro"/>
</dbReference>
<evidence type="ECO:0000256" key="2">
    <source>
        <dbReference type="ARBA" id="ARBA00008837"/>
    </source>
</evidence>
<reference evidence="3 4" key="1">
    <citation type="submission" date="2020-09" db="EMBL/GenBank/DDBJ databases">
        <title>De no assembly of potato wild relative species, Solanum commersonii.</title>
        <authorList>
            <person name="Cho K."/>
        </authorList>
    </citation>
    <scope>NUCLEOTIDE SEQUENCE [LARGE SCALE GENOMIC DNA]</scope>
    <source>
        <strain evidence="3">LZ3.2</strain>
        <tissue evidence="3">Leaf</tissue>
    </source>
</reference>
<dbReference type="Pfam" id="PF09807">
    <property type="entry name" value="ELP6"/>
    <property type="match status" value="1"/>
</dbReference>
<organism evidence="3 4">
    <name type="scientific">Solanum commersonii</name>
    <name type="common">Commerson's wild potato</name>
    <name type="synonym">Commerson's nightshade</name>
    <dbReference type="NCBI Taxonomy" id="4109"/>
    <lineage>
        <taxon>Eukaryota</taxon>
        <taxon>Viridiplantae</taxon>
        <taxon>Streptophyta</taxon>
        <taxon>Embryophyta</taxon>
        <taxon>Tracheophyta</taxon>
        <taxon>Spermatophyta</taxon>
        <taxon>Magnoliopsida</taxon>
        <taxon>eudicotyledons</taxon>
        <taxon>Gunneridae</taxon>
        <taxon>Pentapetalae</taxon>
        <taxon>asterids</taxon>
        <taxon>lamiids</taxon>
        <taxon>Solanales</taxon>
        <taxon>Solanaceae</taxon>
        <taxon>Solanoideae</taxon>
        <taxon>Solaneae</taxon>
        <taxon>Solanum</taxon>
    </lineage>
</organism>
<keyword evidence="4" id="KW-1185">Reference proteome</keyword>
<dbReference type="Proteomes" id="UP000824120">
    <property type="component" value="Chromosome 12"/>
</dbReference>
<comment type="similarity">
    <text evidence="2">Belongs to the ELP6 family.</text>
</comment>
<protein>
    <recommendedName>
        <fullName evidence="5">Elongator complex protein 6</fullName>
    </recommendedName>
</protein>
<dbReference type="AlphaFoldDB" id="A0A9J5W2C7"/>
<dbReference type="InterPro" id="IPR018627">
    <property type="entry name" value="ELP6"/>
</dbReference>
<comment type="pathway">
    <text evidence="1">tRNA modification; 5-methoxycarbonylmethyl-2-thiouridine-tRNA biosynthesis.</text>
</comment>
<evidence type="ECO:0000256" key="1">
    <source>
        <dbReference type="ARBA" id="ARBA00005043"/>
    </source>
</evidence>
<dbReference type="OrthoDB" id="9995306at2759"/>
<proteinExistence type="inferred from homology"/>
<sequence length="270" mass="30156">MDNSRANLLEEAVGISKGGRVVVVEDCVETSGAFVLHHFLKRSLYPDTSDVVIFIAFAHPFSHYERILRKMGCNLTVHRKTHRFVFLDMLTLECPDRNGKETRQDGLLALYGEIEKAVEIYSSLEGSRTITIMIDDISLIEVAANGLSNHVLDFLHYCYTLKAKYEKVNGMGYDLNNLCIQGCSFVTLNHEDIYSSANTLPLILQPEYLADVIIKAEPLATGLASDVHGQLTVLNKGSVCDLGGSSSKVRNFHFRVKENIVDYFYPGTQT</sequence>
<gene>
    <name evidence="3" type="ORF">H5410_059293</name>
</gene>
<dbReference type="GO" id="GO:0033588">
    <property type="term" value="C:elongator holoenzyme complex"/>
    <property type="evidence" value="ECO:0007669"/>
    <property type="project" value="InterPro"/>
</dbReference>